<dbReference type="Gene3D" id="3.20.20.190">
    <property type="entry name" value="Phosphatidylinositol (PI) phosphodiesterase"/>
    <property type="match status" value="1"/>
</dbReference>
<name>A0A9D2M4Y4_9FIRM</name>
<dbReference type="GO" id="GO:0006629">
    <property type="term" value="P:lipid metabolic process"/>
    <property type="evidence" value="ECO:0007669"/>
    <property type="project" value="InterPro"/>
</dbReference>
<dbReference type="Pfam" id="PF03009">
    <property type="entry name" value="GDPD"/>
    <property type="match status" value="1"/>
</dbReference>
<dbReference type="PANTHER" id="PTHR46211">
    <property type="entry name" value="GLYCEROPHOSPHORYL DIESTER PHOSPHODIESTERASE"/>
    <property type="match status" value="1"/>
</dbReference>
<sequence>MKTLPRTVWEVLKFEAVCKLLAVCLVYPLLSGVFRIYATSEGLHFNGGLIPAFLSPAGIVVVVFVALGATAFVYWEISTVIRIAALTRQAVPFTWREVWWGSLWGFGALRGVSLPVSGVFYLGVWPLCAIGYVNSLLPTLALPEFIYGELRRYGELGMAVMILIPALYYLAGMLCLFAPLYMALRRQRFFAAAGESLRAWKRSFWQNGRPAWQGPAVVAACLVWMNVATHIAQFWRRNRLDLVDFDAAFFHNLLYSQAFRIDFAYWLVRAAFDAAAMALFVRLLLAAADPRKVLCAEADPAWQGDAGIIAGVLRRRLGRLRARWLERWRRRSTRVAAGVLGLAVLAWACLGDAPPPLVHAPIVIGHRGSIYDTENTLPAFEAAAEYGADYVELDVQLSADGVPVVLHDGNLWRLAGQNLNVAELTAKELCAIGLTPGGFSTEIRYIPTLEEVLQWVQADAGRPGLLVELKPSAEDAAALTEAVQALVEAYGLGDRLLFMSQDYPSMAALQQAHPDWWVGYCAYASAGDLDEGIWQYDIDFLAVEESMVSNRLARLAQEAELPLYVWSVYDEDKMLQYLQMGVTGLITDFPDIARRVVDSYHAPAQAA</sequence>
<dbReference type="PROSITE" id="PS51704">
    <property type="entry name" value="GP_PDE"/>
    <property type="match status" value="1"/>
</dbReference>
<keyword evidence="1" id="KW-1133">Transmembrane helix</keyword>
<feature type="transmembrane region" description="Helical" evidence="1">
    <location>
        <begin position="119"/>
        <end position="137"/>
    </location>
</feature>
<evidence type="ECO:0000256" key="1">
    <source>
        <dbReference type="SAM" id="Phobius"/>
    </source>
</evidence>
<dbReference type="EMBL" id="DWYG01000009">
    <property type="protein sequence ID" value="HJB41023.1"/>
    <property type="molecule type" value="Genomic_DNA"/>
</dbReference>
<protein>
    <submittedName>
        <fullName evidence="3">Glycerophosphoryl diester phosphodiesterase membrane domain-containing protein</fullName>
    </submittedName>
</protein>
<dbReference type="InterPro" id="IPR018476">
    <property type="entry name" value="GlyceroP-diester-Pdiesterase_M"/>
</dbReference>
<feature type="transmembrane region" description="Helical" evidence="1">
    <location>
        <begin position="335"/>
        <end position="353"/>
    </location>
</feature>
<dbReference type="GO" id="GO:0008081">
    <property type="term" value="F:phosphoric diester hydrolase activity"/>
    <property type="evidence" value="ECO:0007669"/>
    <property type="project" value="InterPro"/>
</dbReference>
<reference evidence="3" key="1">
    <citation type="journal article" date="2021" name="PeerJ">
        <title>Extensive microbial diversity within the chicken gut microbiome revealed by metagenomics and culture.</title>
        <authorList>
            <person name="Gilroy R."/>
            <person name="Ravi A."/>
            <person name="Getino M."/>
            <person name="Pursley I."/>
            <person name="Horton D.L."/>
            <person name="Alikhan N.F."/>
            <person name="Baker D."/>
            <person name="Gharbi K."/>
            <person name="Hall N."/>
            <person name="Watson M."/>
            <person name="Adriaenssens E.M."/>
            <person name="Foster-Nyarko E."/>
            <person name="Jarju S."/>
            <person name="Secka A."/>
            <person name="Antonio M."/>
            <person name="Oren A."/>
            <person name="Chaudhuri R.R."/>
            <person name="La Ragione R."/>
            <person name="Hildebrand F."/>
            <person name="Pallen M.J."/>
        </authorList>
    </citation>
    <scope>NUCLEOTIDE SEQUENCE</scope>
    <source>
        <strain evidence="3">ChiBcec8-13705</strain>
    </source>
</reference>
<feature type="transmembrane region" description="Helical" evidence="1">
    <location>
        <begin position="157"/>
        <end position="181"/>
    </location>
</feature>
<dbReference type="SUPFAM" id="SSF51695">
    <property type="entry name" value="PLC-like phosphodiesterases"/>
    <property type="match status" value="1"/>
</dbReference>
<feature type="domain" description="GP-PDE" evidence="2">
    <location>
        <begin position="361"/>
        <end position="597"/>
    </location>
</feature>
<accession>A0A9D2M4Y4</accession>
<feature type="transmembrane region" description="Helical" evidence="1">
    <location>
        <begin position="211"/>
        <end position="235"/>
    </location>
</feature>
<feature type="transmembrane region" description="Helical" evidence="1">
    <location>
        <begin position="50"/>
        <end position="75"/>
    </location>
</feature>
<feature type="transmembrane region" description="Helical" evidence="1">
    <location>
        <begin position="263"/>
        <end position="285"/>
    </location>
</feature>
<keyword evidence="1" id="KW-0812">Transmembrane</keyword>
<gene>
    <name evidence="3" type="ORF">H9945_00825</name>
</gene>
<feature type="transmembrane region" description="Helical" evidence="1">
    <location>
        <begin position="20"/>
        <end position="38"/>
    </location>
</feature>
<proteinExistence type="predicted"/>
<dbReference type="InterPro" id="IPR030395">
    <property type="entry name" value="GP_PDE_dom"/>
</dbReference>
<organism evidence="3 4">
    <name type="scientific">Candidatus Gemmiger avicola</name>
    <dbReference type="NCBI Taxonomy" id="2838605"/>
    <lineage>
        <taxon>Bacteria</taxon>
        <taxon>Bacillati</taxon>
        <taxon>Bacillota</taxon>
        <taxon>Clostridia</taxon>
        <taxon>Eubacteriales</taxon>
        <taxon>Gemmiger</taxon>
    </lineage>
</organism>
<dbReference type="Proteomes" id="UP000886803">
    <property type="component" value="Unassembled WGS sequence"/>
</dbReference>
<dbReference type="Pfam" id="PF10110">
    <property type="entry name" value="GPDPase_memb"/>
    <property type="match status" value="1"/>
</dbReference>
<evidence type="ECO:0000259" key="2">
    <source>
        <dbReference type="PROSITE" id="PS51704"/>
    </source>
</evidence>
<reference evidence="3" key="2">
    <citation type="submission" date="2021-04" db="EMBL/GenBank/DDBJ databases">
        <authorList>
            <person name="Gilroy R."/>
        </authorList>
    </citation>
    <scope>NUCLEOTIDE SEQUENCE</scope>
    <source>
        <strain evidence="3">ChiBcec8-13705</strain>
    </source>
</reference>
<dbReference type="AlphaFoldDB" id="A0A9D2M4Y4"/>
<comment type="caution">
    <text evidence="3">The sequence shown here is derived from an EMBL/GenBank/DDBJ whole genome shotgun (WGS) entry which is preliminary data.</text>
</comment>
<dbReference type="InterPro" id="IPR017946">
    <property type="entry name" value="PLC-like_Pdiesterase_TIM-brl"/>
</dbReference>
<keyword evidence="1" id="KW-0472">Membrane</keyword>
<dbReference type="PANTHER" id="PTHR46211:SF8">
    <property type="entry name" value="PHOSPHODIESTERASE"/>
    <property type="match status" value="1"/>
</dbReference>
<evidence type="ECO:0000313" key="3">
    <source>
        <dbReference type="EMBL" id="HJB41023.1"/>
    </source>
</evidence>
<evidence type="ECO:0000313" key="4">
    <source>
        <dbReference type="Proteomes" id="UP000886803"/>
    </source>
</evidence>